<dbReference type="PROSITE" id="PS51257">
    <property type="entry name" value="PROKAR_LIPOPROTEIN"/>
    <property type="match status" value="1"/>
</dbReference>
<evidence type="ECO:0000313" key="3">
    <source>
        <dbReference type="EMBL" id="MEI2682297.1"/>
    </source>
</evidence>
<evidence type="ECO:0000256" key="1">
    <source>
        <dbReference type="SAM" id="MobiDB-lite"/>
    </source>
</evidence>
<dbReference type="EMBL" id="JBANEI010000006">
    <property type="protein sequence ID" value="MEI2682297.1"/>
    <property type="molecule type" value="Genomic_DNA"/>
</dbReference>
<gene>
    <name evidence="3" type="ORF">V8N49_11560</name>
</gene>
<dbReference type="PANTHER" id="PTHR31497">
    <property type="entry name" value="AUTOCRINE PROLIFERATION REPRESSOR PROTEIN A"/>
    <property type="match status" value="1"/>
</dbReference>
<organism evidence="3 4">
    <name type="scientific">Erwinia aphidicola</name>
    <dbReference type="NCBI Taxonomy" id="68334"/>
    <lineage>
        <taxon>Bacteria</taxon>
        <taxon>Pseudomonadati</taxon>
        <taxon>Pseudomonadota</taxon>
        <taxon>Gammaproteobacteria</taxon>
        <taxon>Enterobacterales</taxon>
        <taxon>Erwiniaceae</taxon>
        <taxon>Erwinia</taxon>
    </lineage>
</organism>
<comment type="caution">
    <text evidence="3">The sequence shown here is derived from an EMBL/GenBank/DDBJ whole genome shotgun (WGS) entry which is preliminary data.</text>
</comment>
<dbReference type="SUPFAM" id="SSF53474">
    <property type="entry name" value="alpha/beta-Hydrolases"/>
    <property type="match status" value="1"/>
</dbReference>
<feature type="chain" id="PRO_5045609369" evidence="2">
    <location>
        <begin position="26"/>
        <end position="489"/>
    </location>
</feature>
<proteinExistence type="predicted"/>
<keyword evidence="4" id="KW-1185">Reference proteome</keyword>
<sequence length="489" mass="54171">MPRLSAYILTLAGLTGAACSTAAWADCGNPQDSFSSVIPCYRAALASEPLDYHWLGSENLEQLELRHYSLNSQSWSPAGLVQPAVWQHDVDIYIPQNALSARAVVFINNGTNNPEPGKPAKASTDMTREKLASLARNTRSIIVSVSNVPNQLLTYANDAQAKAEDDSVAHSWSIFMQDPQATPTIPLHVPMAATVSQVMNLAERELDEWQVKKFIVSGISKRGWTTWLAAIADPRVEAIAPFAIDLLGIRPALKHMYRSYGNNWPVAFYPYFQKGVDTSVETPQFAELMKIEDPLEYKDSAYGQRLEIPKYIINASGDDFYVPDNSRFYFDQLPGQKSLRMAPNSGHAGIRDFAEQSLTHFVNRIQQSQPLPVVTTALQESQLKVTFSESPKELKLWQAVNPEARDFRHSCQIEYQAETLPISESLNIKLASPEKGWQATYVEAIFADGFVATTPVYITPDDKYPTVAPAENGPACKTLPGRGLGESQE</sequence>
<dbReference type="Gene3D" id="3.40.50.1820">
    <property type="entry name" value="alpha/beta hydrolase"/>
    <property type="match status" value="1"/>
</dbReference>
<keyword evidence="2" id="KW-0732">Signal</keyword>
<dbReference type="RefSeq" id="WP_099753443.1">
    <property type="nucleotide sequence ID" value="NZ_JBANEI010000006.1"/>
</dbReference>
<dbReference type="Pfam" id="PF10142">
    <property type="entry name" value="PhoPQ_related"/>
    <property type="match status" value="1"/>
</dbReference>
<dbReference type="InterPro" id="IPR009199">
    <property type="entry name" value="PhoPQ-act_pathogen-rel_PqaA"/>
</dbReference>
<evidence type="ECO:0000313" key="4">
    <source>
        <dbReference type="Proteomes" id="UP001306592"/>
    </source>
</evidence>
<protein>
    <submittedName>
        <fullName evidence="3">PhoPQ-activated protein PqaA family protein</fullName>
    </submittedName>
</protein>
<dbReference type="InterPro" id="IPR029058">
    <property type="entry name" value="AB_hydrolase_fold"/>
</dbReference>
<evidence type="ECO:0000256" key="2">
    <source>
        <dbReference type="SAM" id="SignalP"/>
    </source>
</evidence>
<feature type="region of interest" description="Disordered" evidence="1">
    <location>
        <begin position="469"/>
        <end position="489"/>
    </location>
</feature>
<dbReference type="PANTHER" id="PTHR31497:SF0">
    <property type="entry name" value="AUTOCRINE PROLIFERATION REPRESSOR PROTEIN A"/>
    <property type="match status" value="1"/>
</dbReference>
<reference evidence="3 4" key="1">
    <citation type="submission" date="2024-02" db="EMBL/GenBank/DDBJ databases">
        <title>First report Erwinia aphidicola in onion in Chile.</title>
        <authorList>
            <person name="Valenzuela M."/>
            <person name="Pena M."/>
            <person name="Dutta B."/>
        </authorList>
    </citation>
    <scope>NUCLEOTIDE SEQUENCE [LARGE SCALE GENOMIC DNA]</scope>
    <source>
        <strain evidence="3 4">QCJ3A</strain>
    </source>
</reference>
<dbReference type="Proteomes" id="UP001306592">
    <property type="component" value="Unassembled WGS sequence"/>
</dbReference>
<dbReference type="PIRSF" id="PIRSF014728">
    <property type="entry name" value="PqaA"/>
    <property type="match status" value="1"/>
</dbReference>
<accession>A0ABU8DH17</accession>
<name>A0ABU8DH17_ERWAP</name>
<feature type="signal peptide" evidence="2">
    <location>
        <begin position="1"/>
        <end position="25"/>
    </location>
</feature>